<dbReference type="GO" id="GO:0005634">
    <property type="term" value="C:nucleus"/>
    <property type="evidence" value="ECO:0007669"/>
    <property type="project" value="TreeGrafter"/>
</dbReference>
<proteinExistence type="inferred from homology"/>
<protein>
    <recommendedName>
        <fullName evidence="2">Bet v I/Major latex protein domain-containing protein</fullName>
    </recommendedName>
</protein>
<dbReference type="CDD" id="cd07816">
    <property type="entry name" value="Bet_v1-like"/>
    <property type="match status" value="1"/>
</dbReference>
<dbReference type="InterPro" id="IPR023393">
    <property type="entry name" value="START-like_dom_sf"/>
</dbReference>
<dbReference type="GO" id="GO:0009738">
    <property type="term" value="P:abscisic acid-activated signaling pathway"/>
    <property type="evidence" value="ECO:0007669"/>
    <property type="project" value="InterPro"/>
</dbReference>
<keyword evidence="4" id="KW-1185">Reference proteome</keyword>
<dbReference type="GO" id="GO:0005737">
    <property type="term" value="C:cytoplasm"/>
    <property type="evidence" value="ECO:0007669"/>
    <property type="project" value="TreeGrafter"/>
</dbReference>
<dbReference type="PANTHER" id="PTHR31213:SF192">
    <property type="entry name" value="MAJOR ALLERGEN PRU AR 1-LIKE"/>
    <property type="match status" value="1"/>
</dbReference>
<evidence type="ECO:0000313" key="3">
    <source>
        <dbReference type="EMBL" id="KAK4353723.1"/>
    </source>
</evidence>
<dbReference type="FunFam" id="3.30.530.20:FF:000007">
    <property type="entry name" value="Major pollen allergen Bet v 1-A"/>
    <property type="match status" value="1"/>
</dbReference>
<sequence>MGVTTFTQELNSPIEPIRLFKASTVDSKSLVPKLLPQFVESVDLLQGDGGAESIEKVNFTKGSPFEFVKHRLDELDKENMVRKYTMIEGEMHWEKNLILFLMRLNLKSPMEAAFAELVILLQKKKILKLAKIVLWAFIKLVLSHVDAIYVLNCSLDQEESTRMIPKPY</sequence>
<feature type="domain" description="Bet v I/Major latex protein" evidence="2">
    <location>
        <begin position="1"/>
        <end position="102"/>
    </location>
</feature>
<dbReference type="GO" id="GO:0006952">
    <property type="term" value="P:defense response"/>
    <property type="evidence" value="ECO:0007669"/>
    <property type="project" value="InterPro"/>
</dbReference>
<gene>
    <name evidence="3" type="ORF">RND71_025917</name>
</gene>
<comment type="similarity">
    <text evidence="1">Belongs to the BetVI family.</text>
</comment>
<dbReference type="GO" id="GO:0038023">
    <property type="term" value="F:signaling receptor activity"/>
    <property type="evidence" value="ECO:0007669"/>
    <property type="project" value="InterPro"/>
</dbReference>
<dbReference type="InterPro" id="IPR000916">
    <property type="entry name" value="Bet_v_I/MLP"/>
</dbReference>
<evidence type="ECO:0000313" key="4">
    <source>
        <dbReference type="Proteomes" id="UP001291623"/>
    </source>
</evidence>
<accession>A0AAE1V2D2</accession>
<dbReference type="GO" id="GO:0010427">
    <property type="term" value="F:abscisic acid binding"/>
    <property type="evidence" value="ECO:0007669"/>
    <property type="project" value="InterPro"/>
</dbReference>
<name>A0AAE1V2D2_9SOLA</name>
<dbReference type="GO" id="GO:0004864">
    <property type="term" value="F:protein phosphatase inhibitor activity"/>
    <property type="evidence" value="ECO:0007669"/>
    <property type="project" value="InterPro"/>
</dbReference>
<dbReference type="InterPro" id="IPR050279">
    <property type="entry name" value="Plant_def-hormone_signal"/>
</dbReference>
<dbReference type="Gene3D" id="3.30.530.20">
    <property type="match status" value="1"/>
</dbReference>
<reference evidence="3" key="1">
    <citation type="submission" date="2023-12" db="EMBL/GenBank/DDBJ databases">
        <title>Genome assembly of Anisodus tanguticus.</title>
        <authorList>
            <person name="Wang Y.-J."/>
        </authorList>
    </citation>
    <scope>NUCLEOTIDE SEQUENCE</scope>
    <source>
        <strain evidence="3">KB-2021</strain>
        <tissue evidence="3">Leaf</tissue>
    </source>
</reference>
<dbReference type="EMBL" id="JAVYJV010000014">
    <property type="protein sequence ID" value="KAK4353723.1"/>
    <property type="molecule type" value="Genomic_DNA"/>
</dbReference>
<evidence type="ECO:0000256" key="1">
    <source>
        <dbReference type="ARBA" id="ARBA00009744"/>
    </source>
</evidence>
<dbReference type="PRINTS" id="PR00634">
    <property type="entry name" value="BETALLERGEN"/>
</dbReference>
<evidence type="ECO:0000259" key="2">
    <source>
        <dbReference type="Pfam" id="PF00407"/>
    </source>
</evidence>
<dbReference type="Pfam" id="PF00407">
    <property type="entry name" value="Bet_v_1"/>
    <property type="match status" value="1"/>
</dbReference>
<dbReference type="Proteomes" id="UP001291623">
    <property type="component" value="Unassembled WGS sequence"/>
</dbReference>
<organism evidence="3 4">
    <name type="scientific">Anisodus tanguticus</name>
    <dbReference type="NCBI Taxonomy" id="243964"/>
    <lineage>
        <taxon>Eukaryota</taxon>
        <taxon>Viridiplantae</taxon>
        <taxon>Streptophyta</taxon>
        <taxon>Embryophyta</taxon>
        <taxon>Tracheophyta</taxon>
        <taxon>Spermatophyta</taxon>
        <taxon>Magnoliopsida</taxon>
        <taxon>eudicotyledons</taxon>
        <taxon>Gunneridae</taxon>
        <taxon>Pentapetalae</taxon>
        <taxon>asterids</taxon>
        <taxon>lamiids</taxon>
        <taxon>Solanales</taxon>
        <taxon>Solanaceae</taxon>
        <taxon>Solanoideae</taxon>
        <taxon>Hyoscyameae</taxon>
        <taxon>Anisodus</taxon>
    </lineage>
</organism>
<dbReference type="InterPro" id="IPR024949">
    <property type="entry name" value="Bet_v_I_allergen"/>
</dbReference>
<comment type="caution">
    <text evidence="3">The sequence shown here is derived from an EMBL/GenBank/DDBJ whole genome shotgun (WGS) entry which is preliminary data.</text>
</comment>
<dbReference type="AlphaFoldDB" id="A0AAE1V2D2"/>
<dbReference type="PANTHER" id="PTHR31213">
    <property type="entry name" value="OS08G0374000 PROTEIN-RELATED"/>
    <property type="match status" value="1"/>
</dbReference>
<dbReference type="SUPFAM" id="SSF55961">
    <property type="entry name" value="Bet v1-like"/>
    <property type="match status" value="1"/>
</dbReference>